<accession>A0A2A4FYS5</accession>
<dbReference type="AlphaFoldDB" id="A0A2A4FYS5"/>
<dbReference type="InterPro" id="IPR018531">
    <property type="entry name" value="DUF1993"/>
</dbReference>
<protein>
    <submittedName>
        <fullName evidence="1">DUF1993 domain-containing protein</fullName>
    </submittedName>
</protein>
<dbReference type="PANTHER" id="PTHR36922">
    <property type="entry name" value="BLL2446 PROTEIN"/>
    <property type="match status" value="1"/>
</dbReference>
<dbReference type="PANTHER" id="PTHR36922:SF1">
    <property type="entry name" value="DUF1993 DOMAIN-CONTAINING PROTEIN"/>
    <property type="match status" value="1"/>
</dbReference>
<evidence type="ECO:0000313" key="1">
    <source>
        <dbReference type="EMBL" id="PCE43360.1"/>
    </source>
</evidence>
<dbReference type="EMBL" id="NWUF01000004">
    <property type="protein sequence ID" value="PCE43360.1"/>
    <property type="molecule type" value="Genomic_DNA"/>
</dbReference>
<name>A0A2A4FYS5_9SPHN</name>
<keyword evidence="2" id="KW-1185">Reference proteome</keyword>
<dbReference type="OrthoDB" id="338237at2"/>
<dbReference type="InterPro" id="IPR034660">
    <property type="entry name" value="DinB/YfiT-like"/>
</dbReference>
<sequence>MRRRAETVTSLYEAAIPPVRRALVNLGAILDKAAAHFQAEGVAEADWLGARLAPDMFSLIRQVQSASDAARFLASRLSGGTAPSMADEEKSVAELRDRIDRTIAYLDSLAPAAIDGREAEPVVVTLPKAEIRFTGASYLRDFGLPNFFFHIVTAYGILRHRGAPIGKLDYLGPLDMVRFE</sequence>
<reference evidence="1 2" key="1">
    <citation type="submission" date="2017-09" db="EMBL/GenBank/DDBJ databases">
        <title>The Catabolism of 3,6-Dichlorosalicylic acid is Initiated by the Cytochrome P450 Monooxygenase DsmABC in Rhizorhabdus dicambivorans Ndbn-20.</title>
        <authorList>
            <person name="Na L."/>
        </authorList>
    </citation>
    <scope>NUCLEOTIDE SEQUENCE [LARGE SCALE GENOMIC DNA]</scope>
    <source>
        <strain evidence="1 2">Ndbn-20m</strain>
    </source>
</reference>
<dbReference type="Gene3D" id="1.20.120.450">
    <property type="entry name" value="dinb family like domain"/>
    <property type="match status" value="1"/>
</dbReference>
<dbReference type="Pfam" id="PF09351">
    <property type="entry name" value="DUF1993"/>
    <property type="match status" value="1"/>
</dbReference>
<evidence type="ECO:0000313" key="2">
    <source>
        <dbReference type="Proteomes" id="UP000218934"/>
    </source>
</evidence>
<proteinExistence type="predicted"/>
<dbReference type="KEGG" id="rdi:CMV14_01210"/>
<organism evidence="1 2">
    <name type="scientific">Rhizorhabdus dicambivorans</name>
    <dbReference type="NCBI Taxonomy" id="1850238"/>
    <lineage>
        <taxon>Bacteria</taxon>
        <taxon>Pseudomonadati</taxon>
        <taxon>Pseudomonadota</taxon>
        <taxon>Alphaproteobacteria</taxon>
        <taxon>Sphingomonadales</taxon>
        <taxon>Sphingomonadaceae</taxon>
        <taxon>Rhizorhabdus</taxon>
    </lineage>
</organism>
<dbReference type="Proteomes" id="UP000218934">
    <property type="component" value="Unassembled WGS sequence"/>
</dbReference>
<gene>
    <name evidence="1" type="ORF">COO09_06255</name>
</gene>
<dbReference type="SUPFAM" id="SSF109854">
    <property type="entry name" value="DinB/YfiT-like putative metalloenzymes"/>
    <property type="match status" value="1"/>
</dbReference>
<comment type="caution">
    <text evidence="1">The sequence shown here is derived from an EMBL/GenBank/DDBJ whole genome shotgun (WGS) entry which is preliminary data.</text>
</comment>